<feature type="region of interest" description="Disordered" evidence="5">
    <location>
        <begin position="20"/>
        <end position="53"/>
    </location>
</feature>
<evidence type="ECO:0000256" key="2">
    <source>
        <dbReference type="ARBA" id="ARBA00022723"/>
    </source>
</evidence>
<feature type="signal peptide" evidence="6">
    <location>
        <begin position="1"/>
        <end position="19"/>
    </location>
</feature>
<sequence>MRKLLVTVLAALVTVPAVAGAPEGHGAPAAAPAATTEATPTEPPFSLNDPARIENGRKRFGSTCAAYCHGNGGEGGRAPSFTGRTDFVPADGFKTITEGRTGADVMPPWGKTFSSEQIWELVAYLQYLAKQPEKAQ</sequence>
<keyword evidence="6" id="KW-0732">Signal</keyword>
<dbReference type="InterPro" id="IPR009056">
    <property type="entry name" value="Cyt_c-like_dom"/>
</dbReference>
<comment type="caution">
    <text evidence="8">The sequence shown here is derived from an EMBL/GenBank/DDBJ whole genome shotgun (WGS) entry which is preliminary data.</text>
</comment>
<reference evidence="8" key="2">
    <citation type="journal article" date="2023" name="Front. Microbiol.">
        <title>Ralstonia chuxiongensis sp. nov., Ralstonia mojiangensis sp. nov., and Ralstonia soli sp. nov., isolated from tobacco fields, are three novel species in the family Burkholderiaceae.</title>
        <authorList>
            <person name="Lu C.H."/>
            <person name="Zhang Y.Y."/>
            <person name="Jiang N."/>
            <person name="Chen W."/>
            <person name="Shao X."/>
            <person name="Zhao Z.M."/>
            <person name="Lu W.L."/>
            <person name="Hu X."/>
            <person name="Xi Y.X."/>
            <person name="Zou S.Y."/>
            <person name="Wei Q.J."/>
            <person name="Lin Z.L."/>
            <person name="Gong L."/>
            <person name="Gai X.T."/>
            <person name="Zhang L.Q."/>
            <person name="Li J.Y."/>
            <person name="Jin Y."/>
            <person name="Xia Z.Y."/>
        </authorList>
    </citation>
    <scope>NUCLEOTIDE SEQUENCE</scope>
    <source>
        <strain evidence="8">21MJYT02-11</strain>
    </source>
</reference>
<evidence type="ECO:0000259" key="7">
    <source>
        <dbReference type="PROSITE" id="PS51007"/>
    </source>
</evidence>
<feature type="domain" description="Cytochrome c" evidence="7">
    <location>
        <begin position="51"/>
        <end position="129"/>
    </location>
</feature>
<keyword evidence="1 4" id="KW-0349">Heme</keyword>
<evidence type="ECO:0000256" key="6">
    <source>
        <dbReference type="SAM" id="SignalP"/>
    </source>
</evidence>
<organism evidence="8 9">
    <name type="scientific">Ralstonia soli</name>
    <dbReference type="NCBI Taxonomy" id="2953896"/>
    <lineage>
        <taxon>Bacteria</taxon>
        <taxon>Pseudomonadati</taxon>
        <taxon>Pseudomonadota</taxon>
        <taxon>Betaproteobacteria</taxon>
        <taxon>Burkholderiales</taxon>
        <taxon>Burkholderiaceae</taxon>
        <taxon>Ralstonia</taxon>
    </lineage>
</organism>
<dbReference type="RefSeq" id="WP_252685278.1">
    <property type="nucleotide sequence ID" value="NZ_JAMXHT010000017.1"/>
</dbReference>
<accession>A0ABT1ATF6</accession>
<keyword evidence="9" id="KW-1185">Reference proteome</keyword>
<dbReference type="PANTHER" id="PTHR33751:SF1">
    <property type="entry name" value="CBB3-TYPE CYTOCHROME C OXIDASE SUBUNIT FIXP"/>
    <property type="match status" value="1"/>
</dbReference>
<dbReference type="PROSITE" id="PS51007">
    <property type="entry name" value="CYTC"/>
    <property type="match status" value="1"/>
</dbReference>
<evidence type="ECO:0000313" key="9">
    <source>
        <dbReference type="Proteomes" id="UP001162811"/>
    </source>
</evidence>
<dbReference type="Proteomes" id="UP001162811">
    <property type="component" value="Unassembled WGS sequence"/>
</dbReference>
<evidence type="ECO:0000256" key="1">
    <source>
        <dbReference type="ARBA" id="ARBA00022617"/>
    </source>
</evidence>
<evidence type="ECO:0000256" key="4">
    <source>
        <dbReference type="PROSITE-ProRule" id="PRU00433"/>
    </source>
</evidence>
<evidence type="ECO:0000313" key="8">
    <source>
        <dbReference type="EMBL" id="MCO5401713.1"/>
    </source>
</evidence>
<evidence type="ECO:0000256" key="3">
    <source>
        <dbReference type="ARBA" id="ARBA00023004"/>
    </source>
</evidence>
<dbReference type="SUPFAM" id="SSF46626">
    <property type="entry name" value="Cytochrome c"/>
    <property type="match status" value="1"/>
</dbReference>
<keyword evidence="3 4" id="KW-0408">Iron</keyword>
<feature type="chain" id="PRO_5047371459" evidence="6">
    <location>
        <begin position="20"/>
        <end position="136"/>
    </location>
</feature>
<gene>
    <name evidence="8" type="ORF">NG900_26220</name>
</gene>
<evidence type="ECO:0000256" key="5">
    <source>
        <dbReference type="SAM" id="MobiDB-lite"/>
    </source>
</evidence>
<reference evidence="8" key="1">
    <citation type="submission" date="2022-06" db="EMBL/GenBank/DDBJ databases">
        <authorList>
            <person name="Lu C.-H."/>
        </authorList>
    </citation>
    <scope>NUCLEOTIDE SEQUENCE</scope>
    <source>
        <strain evidence="8">21MJYT02-11</strain>
    </source>
</reference>
<dbReference type="Gene3D" id="1.10.760.10">
    <property type="entry name" value="Cytochrome c-like domain"/>
    <property type="match status" value="1"/>
</dbReference>
<dbReference type="Pfam" id="PF13442">
    <property type="entry name" value="Cytochrome_CBB3"/>
    <property type="match status" value="1"/>
</dbReference>
<dbReference type="InterPro" id="IPR050597">
    <property type="entry name" value="Cytochrome_c_Oxidase_Subunit"/>
</dbReference>
<dbReference type="InterPro" id="IPR036909">
    <property type="entry name" value="Cyt_c-like_dom_sf"/>
</dbReference>
<feature type="compositionally biased region" description="Low complexity" evidence="5">
    <location>
        <begin position="20"/>
        <end position="40"/>
    </location>
</feature>
<protein>
    <submittedName>
        <fullName evidence="8">Cytochrome c</fullName>
    </submittedName>
</protein>
<dbReference type="EMBL" id="JAMXHT010000017">
    <property type="protein sequence ID" value="MCO5401713.1"/>
    <property type="molecule type" value="Genomic_DNA"/>
</dbReference>
<name>A0ABT1ATF6_9RALS</name>
<dbReference type="PANTHER" id="PTHR33751">
    <property type="entry name" value="CBB3-TYPE CYTOCHROME C OXIDASE SUBUNIT FIXP"/>
    <property type="match status" value="1"/>
</dbReference>
<proteinExistence type="predicted"/>
<keyword evidence="2 4" id="KW-0479">Metal-binding</keyword>